<dbReference type="GO" id="GO:0005576">
    <property type="term" value="C:extracellular region"/>
    <property type="evidence" value="ECO:0007669"/>
    <property type="project" value="InterPro"/>
</dbReference>
<dbReference type="PROSITE" id="PS51996">
    <property type="entry name" value="TR_MART"/>
    <property type="match status" value="1"/>
</dbReference>
<dbReference type="SUPFAM" id="SSF52047">
    <property type="entry name" value="RNI-like"/>
    <property type="match status" value="1"/>
</dbReference>
<dbReference type="SUPFAM" id="SSF56399">
    <property type="entry name" value="ADP-ribosylation"/>
    <property type="match status" value="1"/>
</dbReference>
<dbReference type="Gene3D" id="3.90.176.10">
    <property type="entry name" value="Toxin ADP-ribosyltransferase, Chain A, domain 1"/>
    <property type="match status" value="1"/>
</dbReference>
<feature type="domain" description="ADP ribosyltransferase" evidence="1">
    <location>
        <begin position="309"/>
        <end position="489"/>
    </location>
</feature>
<accession>A0A6C0LXU2</accession>
<evidence type="ECO:0000313" key="2">
    <source>
        <dbReference type="EMBL" id="QHU35676.1"/>
    </source>
</evidence>
<protein>
    <recommendedName>
        <fullName evidence="1">ADP ribosyltransferase domain-containing protein</fullName>
    </recommendedName>
</protein>
<name>A0A6C0LXU2_9ZZZZ</name>
<sequence length="512" mass="58558">MIEDLVLSGTQIIISPDFKYKNVSCTDCDITFEADVDETLDYTERVEAAEWRPSRTIEELFFKNSRINLHEGDTFFSSFLALRTLYIEGVDFPNSIIEYDIAKSTSLENLHLVKCMIPSQYHNTTTMTSLKELSFRGSTFPDEYLVLTVPESLTSLDLSETNLMGLSLDGGTDKLKVVDFMGCKNLQPDAITFSENIPYSKVKWPSHIHDTPTKNYIVVKDLMLDMFGIDEFLDMVPWEYKTFEHTKHMAIYNPICKNNLGIDLCESTSQFLVKANELETMLQYHYYPALDMTIEDDFLKLQDAMLPSTEWANAQIAYIKSLDIESKYIIELYSYTGDRIMNNYIRHAKQGLIDMFSVRSISNATIRHIYKMLFMELHADHVTFDALKLIQPYIVDKLQHIINNAPPVDREMVVYRATRALYGIYTDDAFISTSMFPSVIQRFIKQDDDDVVNGIYVITVPVGAKCLVVSGGQYASEFEILLPHNSKFVPTATYGFKDGDTRSILSKGTMIV</sequence>
<dbReference type="Gene3D" id="3.80.10.10">
    <property type="entry name" value="Ribonuclease Inhibitor"/>
    <property type="match status" value="1"/>
</dbReference>
<organism evidence="2">
    <name type="scientific">viral metagenome</name>
    <dbReference type="NCBI Taxonomy" id="1070528"/>
    <lineage>
        <taxon>unclassified sequences</taxon>
        <taxon>metagenomes</taxon>
        <taxon>organismal metagenomes</taxon>
    </lineage>
</organism>
<dbReference type="Pfam" id="PF03496">
    <property type="entry name" value="ADPrib_exo_Tox"/>
    <property type="match status" value="1"/>
</dbReference>
<proteinExistence type="predicted"/>
<reference evidence="2" key="1">
    <citation type="journal article" date="2020" name="Nature">
        <title>Giant virus diversity and host interactions through global metagenomics.</title>
        <authorList>
            <person name="Schulz F."/>
            <person name="Roux S."/>
            <person name="Paez-Espino D."/>
            <person name="Jungbluth S."/>
            <person name="Walsh D.A."/>
            <person name="Denef V.J."/>
            <person name="McMahon K.D."/>
            <person name="Konstantinidis K.T."/>
            <person name="Eloe-Fadrosh E.A."/>
            <person name="Kyrpides N.C."/>
            <person name="Woyke T."/>
        </authorList>
    </citation>
    <scope>NUCLEOTIDE SEQUENCE</scope>
    <source>
        <strain evidence="2">GVMAG-S-1029409-49</strain>
    </source>
</reference>
<evidence type="ECO:0000259" key="1">
    <source>
        <dbReference type="Pfam" id="PF03496"/>
    </source>
</evidence>
<dbReference type="InterPro" id="IPR003540">
    <property type="entry name" value="ADP-ribosyltransferase"/>
</dbReference>
<dbReference type="InterPro" id="IPR032675">
    <property type="entry name" value="LRR_dom_sf"/>
</dbReference>
<dbReference type="EMBL" id="MN740610">
    <property type="protein sequence ID" value="QHU35676.1"/>
    <property type="molecule type" value="Genomic_DNA"/>
</dbReference>
<dbReference type="AlphaFoldDB" id="A0A6C0LXU2"/>